<accession>A0A964BNK9</accession>
<dbReference type="PANTHER" id="PTHR34793">
    <property type="entry name" value="PROTEIN THYLAKOID FORMATION 1, CHLOROPLASTIC"/>
    <property type="match status" value="1"/>
</dbReference>
<reference evidence="4" key="1">
    <citation type="journal article" date="2021" name="Antonie Van Leeuwenhoek">
        <title>Draft genome and description of Waterburya agarophytonicola gen. nov. sp. nov. (Pleurocapsales, Cyanobacteria): a seaweed symbiont.</title>
        <authorList>
            <person name="Bonthond G."/>
            <person name="Shalygin S."/>
            <person name="Bayer T."/>
            <person name="Weinberger F."/>
        </authorList>
    </citation>
    <scope>NUCLEOTIDE SEQUENCE</scope>
    <source>
        <strain evidence="4">KI4</strain>
    </source>
</reference>
<comment type="function">
    <text evidence="2">May be involved in photosynthetic membrane biogenesis.</text>
</comment>
<evidence type="ECO:0000313" key="4">
    <source>
        <dbReference type="EMBL" id="MCC0175442.1"/>
    </source>
</evidence>
<keyword evidence="1 2" id="KW-0175">Coiled coil</keyword>
<dbReference type="AlphaFoldDB" id="A0A964BNK9"/>
<dbReference type="HAMAP" id="MF_01843">
    <property type="entry name" value="Thf1"/>
    <property type="match status" value="1"/>
</dbReference>
<comment type="caution">
    <text evidence="4">The sequence shown here is derived from an EMBL/GenBank/DDBJ whole genome shotgun (WGS) entry which is preliminary data.</text>
</comment>
<evidence type="ECO:0000256" key="1">
    <source>
        <dbReference type="ARBA" id="ARBA00023054"/>
    </source>
</evidence>
<organism evidence="4 5">
    <name type="scientific">Waterburya agarophytonicola KI4</name>
    <dbReference type="NCBI Taxonomy" id="2874699"/>
    <lineage>
        <taxon>Bacteria</taxon>
        <taxon>Bacillati</taxon>
        <taxon>Cyanobacteriota</taxon>
        <taxon>Cyanophyceae</taxon>
        <taxon>Pleurocapsales</taxon>
        <taxon>Hyellaceae</taxon>
        <taxon>Waterburya</taxon>
        <taxon>Waterburya agarophytonicola</taxon>
    </lineage>
</organism>
<keyword evidence="5" id="KW-1185">Reference proteome</keyword>
<dbReference type="GO" id="GO:0010207">
    <property type="term" value="P:photosystem II assembly"/>
    <property type="evidence" value="ECO:0007669"/>
    <property type="project" value="InterPro"/>
</dbReference>
<evidence type="ECO:0000313" key="5">
    <source>
        <dbReference type="Proteomes" id="UP000729733"/>
    </source>
</evidence>
<dbReference type="NCBIfam" id="TIGR03060">
    <property type="entry name" value="PS_II_psb29"/>
    <property type="match status" value="1"/>
</dbReference>
<dbReference type="PANTHER" id="PTHR34793:SF1">
    <property type="entry name" value="PROTEIN THYLAKOID FORMATION 1, CHLOROPLASTIC"/>
    <property type="match status" value="1"/>
</dbReference>
<dbReference type="Proteomes" id="UP000729733">
    <property type="component" value="Unassembled WGS sequence"/>
</dbReference>
<dbReference type="Pfam" id="PF11264">
    <property type="entry name" value="ThylakoidFormat"/>
    <property type="match status" value="1"/>
</dbReference>
<gene>
    <name evidence="2" type="primary">thf1</name>
    <name evidence="4" type="ORF">I4641_00410</name>
</gene>
<dbReference type="EMBL" id="JADWDC010000001">
    <property type="protein sequence ID" value="MCC0175442.1"/>
    <property type="molecule type" value="Genomic_DNA"/>
</dbReference>
<evidence type="ECO:0000256" key="2">
    <source>
        <dbReference type="HAMAP-Rule" id="MF_01843"/>
    </source>
</evidence>
<protein>
    <recommendedName>
        <fullName evidence="2">Protein Thf1</fullName>
    </recommendedName>
</protein>
<dbReference type="InterPro" id="IPR017499">
    <property type="entry name" value="Thf1"/>
</dbReference>
<sequence length="237" mass="26987">MKTVSDSKRAFHAAYPRPINSIYRRVIEELLVEMHLLSVNADFKSDPIYYLGIVTSFERLMQGYEPEADKEKIFNALCTSTDADPQIYKAQAGTLLSLAKDKSTSDLIAWLSNPEAGEDTGYIVEPIKAISANDNFKYSRPFAIGIYTLLEESDRELVQDRDKRDAILDTIIENFGLSGEKMKKDLELYRGNLEKMTQLLKVIEDVLEASRKQREKREQEKQSGTTETKETEEATAE</sequence>
<name>A0A964BNK9_9CYAN</name>
<comment type="similarity">
    <text evidence="2">Belongs to the THF1 family.</text>
</comment>
<feature type="region of interest" description="Disordered" evidence="3">
    <location>
        <begin position="211"/>
        <end position="237"/>
    </location>
</feature>
<dbReference type="GO" id="GO:0030096">
    <property type="term" value="C:plasma membrane-derived thylakoid photosystem II"/>
    <property type="evidence" value="ECO:0007669"/>
    <property type="project" value="TreeGrafter"/>
</dbReference>
<evidence type="ECO:0000256" key="3">
    <source>
        <dbReference type="SAM" id="MobiDB-lite"/>
    </source>
</evidence>
<proteinExistence type="inferred from homology"/>